<evidence type="ECO:0000259" key="1">
    <source>
        <dbReference type="PROSITE" id="PS50878"/>
    </source>
</evidence>
<dbReference type="PROSITE" id="PS50878">
    <property type="entry name" value="RT_POL"/>
    <property type="match status" value="1"/>
</dbReference>
<sequence length="126" mass="13894">VDNANMNLCSTAVLLDISKAFDKVWHDGLLYKLAMTPIPAAAVHLLRSYLQDRRFQISVDGELSSTRPVEAGVPQGSVLGPVLYLVYTNDMPTAPGVTLSLYADDAMLICRSARPERARDVMQRQM</sequence>
<dbReference type="PANTHER" id="PTHR33332">
    <property type="entry name" value="REVERSE TRANSCRIPTASE DOMAIN-CONTAINING PROTEIN"/>
    <property type="match status" value="1"/>
</dbReference>
<feature type="non-terminal residue" evidence="2">
    <location>
        <position position="126"/>
    </location>
</feature>
<proteinExistence type="predicted"/>
<dbReference type="GO" id="GO:0071897">
    <property type="term" value="P:DNA biosynthetic process"/>
    <property type="evidence" value="ECO:0007669"/>
    <property type="project" value="UniProtKB-ARBA"/>
</dbReference>
<name>A0A1B6F6F9_9HEMI</name>
<evidence type="ECO:0000313" key="2">
    <source>
        <dbReference type="EMBL" id="JAS45790.1"/>
    </source>
</evidence>
<dbReference type="AlphaFoldDB" id="A0A1B6F6F9"/>
<feature type="non-terminal residue" evidence="2">
    <location>
        <position position="1"/>
    </location>
</feature>
<accession>A0A1B6F6F9</accession>
<feature type="domain" description="Reverse transcriptase" evidence="1">
    <location>
        <begin position="1"/>
        <end position="126"/>
    </location>
</feature>
<dbReference type="InterPro" id="IPR000477">
    <property type="entry name" value="RT_dom"/>
</dbReference>
<dbReference type="Pfam" id="PF00078">
    <property type="entry name" value="RVT_1"/>
    <property type="match status" value="1"/>
</dbReference>
<protein>
    <recommendedName>
        <fullName evidence="1">Reverse transcriptase domain-containing protein</fullName>
    </recommendedName>
</protein>
<organism evidence="2">
    <name type="scientific">Cuerna arida</name>
    <dbReference type="NCBI Taxonomy" id="1464854"/>
    <lineage>
        <taxon>Eukaryota</taxon>
        <taxon>Metazoa</taxon>
        <taxon>Ecdysozoa</taxon>
        <taxon>Arthropoda</taxon>
        <taxon>Hexapoda</taxon>
        <taxon>Insecta</taxon>
        <taxon>Pterygota</taxon>
        <taxon>Neoptera</taxon>
        <taxon>Paraneoptera</taxon>
        <taxon>Hemiptera</taxon>
        <taxon>Auchenorrhyncha</taxon>
        <taxon>Membracoidea</taxon>
        <taxon>Cicadellidae</taxon>
        <taxon>Cicadellinae</taxon>
        <taxon>Proconiini</taxon>
        <taxon>Cuerna</taxon>
    </lineage>
</organism>
<gene>
    <name evidence="2" type="ORF">g.44734</name>
</gene>
<dbReference type="SUPFAM" id="SSF56672">
    <property type="entry name" value="DNA/RNA polymerases"/>
    <property type="match status" value="1"/>
</dbReference>
<dbReference type="EMBL" id="GECZ01023979">
    <property type="protein sequence ID" value="JAS45790.1"/>
    <property type="molecule type" value="Transcribed_RNA"/>
</dbReference>
<dbReference type="InterPro" id="IPR043502">
    <property type="entry name" value="DNA/RNA_pol_sf"/>
</dbReference>
<reference evidence="2" key="1">
    <citation type="submission" date="2015-11" db="EMBL/GenBank/DDBJ databases">
        <title>De novo transcriptome assembly of four potential Pierce s Disease insect vectors from Arizona vineyards.</title>
        <authorList>
            <person name="Tassone E.E."/>
        </authorList>
    </citation>
    <scope>NUCLEOTIDE SEQUENCE</scope>
</reference>